<gene>
    <name evidence="1" type="ORF">ETAA8_58190</name>
</gene>
<dbReference type="EMBL" id="CP036274">
    <property type="protein sequence ID" value="QDU30672.1"/>
    <property type="molecule type" value="Genomic_DNA"/>
</dbReference>
<name>A0A517YKC4_9BACT</name>
<organism evidence="1 2">
    <name type="scientific">Anatilimnocola aggregata</name>
    <dbReference type="NCBI Taxonomy" id="2528021"/>
    <lineage>
        <taxon>Bacteria</taxon>
        <taxon>Pseudomonadati</taxon>
        <taxon>Planctomycetota</taxon>
        <taxon>Planctomycetia</taxon>
        <taxon>Pirellulales</taxon>
        <taxon>Pirellulaceae</taxon>
        <taxon>Anatilimnocola</taxon>
    </lineage>
</organism>
<proteinExistence type="predicted"/>
<accession>A0A517YKC4</accession>
<dbReference type="KEGG" id="aagg:ETAA8_58190"/>
<evidence type="ECO:0000313" key="1">
    <source>
        <dbReference type="EMBL" id="QDU30672.1"/>
    </source>
</evidence>
<dbReference type="AlphaFoldDB" id="A0A517YKC4"/>
<reference evidence="1 2" key="1">
    <citation type="submission" date="2019-02" db="EMBL/GenBank/DDBJ databases">
        <title>Deep-cultivation of Planctomycetes and their phenomic and genomic characterization uncovers novel biology.</title>
        <authorList>
            <person name="Wiegand S."/>
            <person name="Jogler M."/>
            <person name="Boedeker C."/>
            <person name="Pinto D."/>
            <person name="Vollmers J."/>
            <person name="Rivas-Marin E."/>
            <person name="Kohn T."/>
            <person name="Peeters S.H."/>
            <person name="Heuer A."/>
            <person name="Rast P."/>
            <person name="Oberbeckmann S."/>
            <person name="Bunk B."/>
            <person name="Jeske O."/>
            <person name="Meyerdierks A."/>
            <person name="Storesund J.E."/>
            <person name="Kallscheuer N."/>
            <person name="Luecker S."/>
            <person name="Lage O.M."/>
            <person name="Pohl T."/>
            <person name="Merkel B.J."/>
            <person name="Hornburger P."/>
            <person name="Mueller R.-W."/>
            <person name="Bruemmer F."/>
            <person name="Labrenz M."/>
            <person name="Spormann A.M."/>
            <person name="Op den Camp H."/>
            <person name="Overmann J."/>
            <person name="Amann R."/>
            <person name="Jetten M.S.M."/>
            <person name="Mascher T."/>
            <person name="Medema M.H."/>
            <person name="Devos D.P."/>
            <person name="Kaster A.-K."/>
            <person name="Ovreas L."/>
            <person name="Rohde M."/>
            <person name="Galperin M.Y."/>
            <person name="Jogler C."/>
        </authorList>
    </citation>
    <scope>NUCLEOTIDE SEQUENCE [LARGE SCALE GENOMIC DNA]</scope>
    <source>
        <strain evidence="1 2">ETA_A8</strain>
    </source>
</reference>
<protein>
    <submittedName>
        <fullName evidence="1">Uncharacterized protein</fullName>
    </submittedName>
</protein>
<keyword evidence="2" id="KW-1185">Reference proteome</keyword>
<sequence>MENELIPPLVLEGLRSVSPLKKGRTTAREPEKVKPVPDEHVDAVLPLVSRQVAATDHRLRRALHYSTVVYIIQDSTLF</sequence>
<dbReference type="Proteomes" id="UP000315017">
    <property type="component" value="Chromosome"/>
</dbReference>
<evidence type="ECO:0000313" key="2">
    <source>
        <dbReference type="Proteomes" id="UP000315017"/>
    </source>
</evidence>